<sequence>MEEILLSVINTGIDALLHEYCQTTKFIRSEARWRKSGKAANYSGNSHKPDRLVEGKTQGFVDKENPVLQGSSNLRIEQVTAEYRFFEFWFLCLSRTERFNEVFDAASRTFRNFAKTNKSRIFSHAELSQCFAGIGNYTEVTKFAMCLLTKAVVLKDEGRQSVSLESVAKLLNLAVKVVNVRKEQYARAKKLKTENEQHQFQIRNWGSIVAYLGMLLQMMTRLDE</sequence>
<gene>
    <name evidence="1" type="ORF">Fcan01_22998</name>
</gene>
<comment type="caution">
    <text evidence="1">The sequence shown here is derived from an EMBL/GenBank/DDBJ whole genome shotgun (WGS) entry which is preliminary data.</text>
</comment>
<protein>
    <submittedName>
        <fullName evidence="1">Uncharacterized protein</fullName>
    </submittedName>
</protein>
<evidence type="ECO:0000313" key="2">
    <source>
        <dbReference type="Proteomes" id="UP000198287"/>
    </source>
</evidence>
<reference evidence="1 2" key="1">
    <citation type="submission" date="2015-12" db="EMBL/GenBank/DDBJ databases">
        <title>The genome of Folsomia candida.</title>
        <authorList>
            <person name="Faddeeva A."/>
            <person name="Derks M.F."/>
            <person name="Anvar Y."/>
            <person name="Smit S."/>
            <person name="Van Straalen N."/>
            <person name="Roelofs D."/>
        </authorList>
    </citation>
    <scope>NUCLEOTIDE SEQUENCE [LARGE SCALE GENOMIC DNA]</scope>
    <source>
        <strain evidence="1 2">VU population</strain>
        <tissue evidence="1">Whole body</tissue>
    </source>
</reference>
<name>A0A226DD40_FOLCA</name>
<dbReference type="AlphaFoldDB" id="A0A226DD40"/>
<proteinExistence type="predicted"/>
<organism evidence="1 2">
    <name type="scientific">Folsomia candida</name>
    <name type="common">Springtail</name>
    <dbReference type="NCBI Taxonomy" id="158441"/>
    <lineage>
        <taxon>Eukaryota</taxon>
        <taxon>Metazoa</taxon>
        <taxon>Ecdysozoa</taxon>
        <taxon>Arthropoda</taxon>
        <taxon>Hexapoda</taxon>
        <taxon>Collembola</taxon>
        <taxon>Entomobryomorpha</taxon>
        <taxon>Isotomoidea</taxon>
        <taxon>Isotomidae</taxon>
        <taxon>Proisotominae</taxon>
        <taxon>Folsomia</taxon>
    </lineage>
</organism>
<dbReference type="Proteomes" id="UP000198287">
    <property type="component" value="Unassembled WGS sequence"/>
</dbReference>
<dbReference type="EMBL" id="LNIX01000026">
    <property type="protein sequence ID" value="OXA42541.1"/>
    <property type="molecule type" value="Genomic_DNA"/>
</dbReference>
<keyword evidence="2" id="KW-1185">Reference proteome</keyword>
<accession>A0A226DD40</accession>
<evidence type="ECO:0000313" key="1">
    <source>
        <dbReference type="EMBL" id="OXA42541.1"/>
    </source>
</evidence>